<dbReference type="Pfam" id="PF09776">
    <property type="entry name" value="Mitoc_L55"/>
    <property type="match status" value="1"/>
</dbReference>
<dbReference type="Gene3D" id="6.20.130.20">
    <property type="entry name" value="Mitochondrial ribosomal protein L55"/>
    <property type="match status" value="1"/>
</dbReference>
<feature type="compositionally biased region" description="Basic residues" evidence="1">
    <location>
        <begin position="55"/>
        <end position="65"/>
    </location>
</feature>
<name>A0A7J8FK07_ROUAE</name>
<evidence type="ECO:0000256" key="1">
    <source>
        <dbReference type="SAM" id="MobiDB-lite"/>
    </source>
</evidence>
<keyword evidence="2" id="KW-0687">Ribonucleoprotein</keyword>
<keyword evidence="3" id="KW-1185">Reference proteome</keyword>
<sequence length="305" mass="34159">MRMLAYTCGAAAAPGTALRDLRAPRRFAPRGTGRHSPSEGARPRAAAASPASGRRSMRGHHRRPWGRTSQERAEPLPPAGPTSTPRRPPPSYRHVRHGAAPAPPLRVVREHRATQRSRMTSRLRRAGRGVCGDRVRGSGHPLSYLAGAARVLWSSGRVQVTCRASDLIFGPFHATGPSEGMAAVGSLLGLLRQHVVTRVAPVGCHLHTSSWWADSSRALLTRVHRQVYARLYPVLLVKKDGSTIHIRYREPRRMLEMPVDLDVLSPEERRARLRKREAQFQDKKEEPELGDDFDMERYKQFWAKK</sequence>
<protein>
    <submittedName>
        <fullName evidence="2">Mitochondrial ribosomal protein L55</fullName>
    </submittedName>
</protein>
<dbReference type="PANTHER" id="PTHR34095">
    <property type="entry name" value="39S RIBOSOMAL PROTEIN L55, MITOCHONDRIAL"/>
    <property type="match status" value="1"/>
</dbReference>
<comment type="caution">
    <text evidence="2">The sequence shown here is derived from an EMBL/GenBank/DDBJ whole genome shotgun (WGS) entry which is preliminary data.</text>
</comment>
<dbReference type="AlphaFoldDB" id="A0A7J8FK07"/>
<organism evidence="2 3">
    <name type="scientific">Rousettus aegyptiacus</name>
    <name type="common">Egyptian fruit bat</name>
    <name type="synonym">Pteropus aegyptiacus</name>
    <dbReference type="NCBI Taxonomy" id="9407"/>
    <lineage>
        <taxon>Eukaryota</taxon>
        <taxon>Metazoa</taxon>
        <taxon>Chordata</taxon>
        <taxon>Craniata</taxon>
        <taxon>Vertebrata</taxon>
        <taxon>Euteleostomi</taxon>
        <taxon>Mammalia</taxon>
        <taxon>Eutheria</taxon>
        <taxon>Laurasiatheria</taxon>
        <taxon>Chiroptera</taxon>
        <taxon>Yinpterochiroptera</taxon>
        <taxon>Pteropodoidea</taxon>
        <taxon>Pteropodidae</taxon>
        <taxon>Rousettinae</taxon>
        <taxon>Rousettus</taxon>
    </lineage>
</organism>
<feature type="compositionally biased region" description="Low complexity" evidence="1">
    <location>
        <begin position="38"/>
        <end position="54"/>
    </location>
</feature>
<dbReference type="Proteomes" id="UP000593571">
    <property type="component" value="Unassembled WGS sequence"/>
</dbReference>
<dbReference type="InterPro" id="IPR018615">
    <property type="entry name" value="Ribosomal_mL55"/>
</dbReference>
<dbReference type="EMBL" id="JACASE010000007">
    <property type="protein sequence ID" value="KAF6448048.1"/>
    <property type="molecule type" value="Genomic_DNA"/>
</dbReference>
<dbReference type="GO" id="GO:0003735">
    <property type="term" value="F:structural constituent of ribosome"/>
    <property type="evidence" value="ECO:0007669"/>
    <property type="project" value="InterPro"/>
</dbReference>
<dbReference type="InterPro" id="IPR044884">
    <property type="entry name" value="Ribosomal_mL55_sf"/>
</dbReference>
<feature type="compositionally biased region" description="Pro residues" evidence="1">
    <location>
        <begin position="75"/>
        <end position="91"/>
    </location>
</feature>
<feature type="region of interest" description="Disordered" evidence="1">
    <location>
        <begin position="14"/>
        <end position="132"/>
    </location>
</feature>
<evidence type="ECO:0000313" key="3">
    <source>
        <dbReference type="Proteomes" id="UP000593571"/>
    </source>
</evidence>
<keyword evidence="2" id="KW-0689">Ribosomal protein</keyword>
<reference evidence="2 3" key="1">
    <citation type="journal article" date="2020" name="Nature">
        <title>Six reference-quality genomes reveal evolution of bat adaptations.</title>
        <authorList>
            <person name="Jebb D."/>
            <person name="Huang Z."/>
            <person name="Pippel M."/>
            <person name="Hughes G.M."/>
            <person name="Lavrichenko K."/>
            <person name="Devanna P."/>
            <person name="Winkler S."/>
            <person name="Jermiin L.S."/>
            <person name="Skirmuntt E.C."/>
            <person name="Katzourakis A."/>
            <person name="Burkitt-Gray L."/>
            <person name="Ray D.A."/>
            <person name="Sullivan K.A.M."/>
            <person name="Roscito J.G."/>
            <person name="Kirilenko B.M."/>
            <person name="Davalos L.M."/>
            <person name="Corthals A.P."/>
            <person name="Power M.L."/>
            <person name="Jones G."/>
            <person name="Ransome R.D."/>
            <person name="Dechmann D.K.N."/>
            <person name="Locatelli A.G."/>
            <person name="Puechmaille S.J."/>
            <person name="Fedrigo O."/>
            <person name="Jarvis E.D."/>
            <person name="Hiller M."/>
            <person name="Vernes S.C."/>
            <person name="Myers E.W."/>
            <person name="Teeling E.C."/>
        </authorList>
    </citation>
    <scope>NUCLEOTIDE SEQUENCE [LARGE SCALE GENOMIC DNA]</scope>
    <source>
        <strain evidence="2">MRouAeg1</strain>
        <tissue evidence="2">Muscle</tissue>
    </source>
</reference>
<dbReference type="GO" id="GO:0005762">
    <property type="term" value="C:mitochondrial large ribosomal subunit"/>
    <property type="evidence" value="ECO:0007669"/>
    <property type="project" value="InterPro"/>
</dbReference>
<evidence type="ECO:0000313" key="2">
    <source>
        <dbReference type="EMBL" id="KAF6448048.1"/>
    </source>
</evidence>
<gene>
    <name evidence="2" type="ORF">HJG63_013566</name>
</gene>
<accession>A0A7J8FK07</accession>
<dbReference type="GO" id="GO:0006412">
    <property type="term" value="P:translation"/>
    <property type="evidence" value="ECO:0007669"/>
    <property type="project" value="TreeGrafter"/>
</dbReference>
<dbReference type="PANTHER" id="PTHR34095:SF1">
    <property type="entry name" value="LARGE RIBOSOMAL SUBUNIT PROTEIN ML55"/>
    <property type="match status" value="1"/>
</dbReference>
<proteinExistence type="predicted"/>